<accession>A0A4Q7YII8</accession>
<dbReference type="AlphaFoldDB" id="A0A4Q7YII8"/>
<organism evidence="8 9">
    <name type="scientific">Fluviicoccus keumensis</name>
    <dbReference type="NCBI Taxonomy" id="1435465"/>
    <lineage>
        <taxon>Bacteria</taxon>
        <taxon>Pseudomonadati</taxon>
        <taxon>Pseudomonadota</taxon>
        <taxon>Gammaproteobacteria</taxon>
        <taxon>Moraxellales</taxon>
        <taxon>Moraxellaceae</taxon>
        <taxon>Fluviicoccus</taxon>
    </lineage>
</organism>
<dbReference type="EMBL" id="SHKX01000016">
    <property type="protein sequence ID" value="RZU36948.1"/>
    <property type="molecule type" value="Genomic_DNA"/>
</dbReference>
<evidence type="ECO:0000256" key="6">
    <source>
        <dbReference type="ARBA" id="ARBA00082400"/>
    </source>
</evidence>
<dbReference type="FunFam" id="3.40.50.970:FF:000001">
    <property type="entry name" value="Pyruvate dehydrogenase E1 beta subunit"/>
    <property type="match status" value="1"/>
</dbReference>
<dbReference type="PANTHER" id="PTHR43257:SF2">
    <property type="entry name" value="PYRUVATE DEHYDROGENASE E1 COMPONENT SUBUNIT BETA"/>
    <property type="match status" value="1"/>
</dbReference>
<evidence type="ECO:0000259" key="7">
    <source>
        <dbReference type="SMART" id="SM00861"/>
    </source>
</evidence>
<evidence type="ECO:0000313" key="9">
    <source>
        <dbReference type="Proteomes" id="UP000292423"/>
    </source>
</evidence>
<comment type="function">
    <text evidence="2">The branched-chain alpha-keto dehydrogenase complex catalyzes the overall conversion of alpha-keto acids to acyl-CoA and CO(2). It contains multiple copies of three enzymatic components: branched-chain alpha-keto acid decarboxylase (E1), lipoamide acyltransferase (E2) and lipoamide dehydrogenase (E3).</text>
</comment>
<evidence type="ECO:0000256" key="5">
    <source>
        <dbReference type="ARBA" id="ARBA00070795"/>
    </source>
</evidence>
<dbReference type="Proteomes" id="UP000292423">
    <property type="component" value="Unassembled WGS sequence"/>
</dbReference>
<sequence length="326" mass="35353">MKMTLVEAVDLALARAMTEDENVVILGEDVGRNGGVFRATVGLRERFGPRRVLDTPLAESLIAGLAVGMSSQGLRPVAEIQFLGFIYAAMEHLISHAARFRNRTRGRLSCPLTLRTPFGAGIRAPEHHSESTEALLAHIPGLKIVAASSPRTAYGLLLSAIRDPDPVIVLEPERLYRGLREDVEDHGAGIPLVECLVWRPGRDITLISWGAMVQDCLTAADQLANEGIDCEVMDVATLRPLDMQSLLTSVALTGRCVIVQEAVRSGGFASELSARLGEAAFYALKAPILRVSPPDIIVPYSRLEQAYLPQVADILIAVRQCMEASR</sequence>
<protein>
    <recommendedName>
        <fullName evidence="5">2-oxoisovalerate dehydrogenase subunit beta</fullName>
    </recommendedName>
    <alternativeName>
        <fullName evidence="6">Branched-chain alpha-keto acid dehydrogenase E1 component beta chain</fullName>
    </alternativeName>
</protein>
<dbReference type="Pfam" id="PF02779">
    <property type="entry name" value="Transket_pyr"/>
    <property type="match status" value="1"/>
</dbReference>
<dbReference type="SMART" id="SM00861">
    <property type="entry name" value="Transket_pyr"/>
    <property type="match status" value="1"/>
</dbReference>
<keyword evidence="3" id="KW-0560">Oxidoreductase</keyword>
<keyword evidence="9" id="KW-1185">Reference proteome</keyword>
<dbReference type="CDD" id="cd07036">
    <property type="entry name" value="TPP_PYR_E1-PDHc-beta_like"/>
    <property type="match status" value="1"/>
</dbReference>
<dbReference type="RefSeq" id="WP_207224701.1">
    <property type="nucleotide sequence ID" value="NZ_SHKX01000016.1"/>
</dbReference>
<dbReference type="Pfam" id="PF02780">
    <property type="entry name" value="Transketolase_C"/>
    <property type="match status" value="1"/>
</dbReference>
<dbReference type="InterPro" id="IPR033248">
    <property type="entry name" value="Transketolase_C"/>
</dbReference>
<dbReference type="Gene3D" id="3.40.50.970">
    <property type="match status" value="1"/>
</dbReference>
<proteinExistence type="predicted"/>
<comment type="caution">
    <text evidence="8">The sequence shown here is derived from an EMBL/GenBank/DDBJ whole genome shotgun (WGS) entry which is preliminary data.</text>
</comment>
<comment type="cofactor">
    <cofactor evidence="1">
        <name>thiamine diphosphate</name>
        <dbReference type="ChEBI" id="CHEBI:58937"/>
    </cofactor>
</comment>
<reference evidence="8 9" key="1">
    <citation type="submission" date="2019-02" db="EMBL/GenBank/DDBJ databases">
        <title>Genomic Encyclopedia of Type Strains, Phase IV (KMG-IV): sequencing the most valuable type-strain genomes for metagenomic binning, comparative biology and taxonomic classification.</title>
        <authorList>
            <person name="Goeker M."/>
        </authorList>
    </citation>
    <scope>NUCLEOTIDE SEQUENCE [LARGE SCALE GENOMIC DNA]</scope>
    <source>
        <strain evidence="8 9">DSM 105135</strain>
    </source>
</reference>
<feature type="domain" description="Transketolase-like pyrimidine-binding" evidence="7">
    <location>
        <begin position="3"/>
        <end position="178"/>
    </location>
</feature>
<dbReference type="InterPro" id="IPR009014">
    <property type="entry name" value="Transketo_C/PFOR_II"/>
</dbReference>
<dbReference type="GO" id="GO:0016491">
    <property type="term" value="F:oxidoreductase activity"/>
    <property type="evidence" value="ECO:0007669"/>
    <property type="project" value="UniProtKB-KW"/>
</dbReference>
<keyword evidence="4" id="KW-0786">Thiamine pyrophosphate</keyword>
<dbReference type="Gene3D" id="3.40.50.920">
    <property type="match status" value="1"/>
</dbReference>
<evidence type="ECO:0000256" key="2">
    <source>
        <dbReference type="ARBA" id="ARBA00002859"/>
    </source>
</evidence>
<dbReference type="SUPFAM" id="SSF52922">
    <property type="entry name" value="TK C-terminal domain-like"/>
    <property type="match status" value="1"/>
</dbReference>
<dbReference type="InterPro" id="IPR005475">
    <property type="entry name" value="Transketolase-like_Pyr-bd"/>
</dbReference>
<evidence type="ECO:0000256" key="3">
    <source>
        <dbReference type="ARBA" id="ARBA00023002"/>
    </source>
</evidence>
<dbReference type="InterPro" id="IPR029061">
    <property type="entry name" value="THDP-binding"/>
</dbReference>
<keyword evidence="8" id="KW-0670">Pyruvate</keyword>
<evidence type="ECO:0000313" key="8">
    <source>
        <dbReference type="EMBL" id="RZU36948.1"/>
    </source>
</evidence>
<dbReference type="PANTHER" id="PTHR43257">
    <property type="entry name" value="PYRUVATE DEHYDROGENASE E1 COMPONENT BETA SUBUNIT"/>
    <property type="match status" value="1"/>
</dbReference>
<gene>
    <name evidence="8" type="ORF">EV700_3161</name>
</gene>
<dbReference type="SUPFAM" id="SSF52518">
    <property type="entry name" value="Thiamin diphosphate-binding fold (THDP-binding)"/>
    <property type="match status" value="1"/>
</dbReference>
<evidence type="ECO:0000256" key="4">
    <source>
        <dbReference type="ARBA" id="ARBA00023052"/>
    </source>
</evidence>
<evidence type="ECO:0000256" key="1">
    <source>
        <dbReference type="ARBA" id="ARBA00001964"/>
    </source>
</evidence>
<dbReference type="FunFam" id="3.40.50.920:FF:000001">
    <property type="entry name" value="Pyruvate dehydrogenase E1 beta subunit"/>
    <property type="match status" value="1"/>
</dbReference>
<name>A0A4Q7YII8_9GAMM</name>